<dbReference type="Proteomes" id="UP000002640">
    <property type="component" value="Unassembled WGS sequence"/>
</dbReference>
<dbReference type="KEGG" id="psoj:PHYSODRAFT_299492"/>
<dbReference type="RefSeq" id="XP_009524669.1">
    <property type="nucleotide sequence ID" value="XM_009526374.1"/>
</dbReference>
<proteinExistence type="predicted"/>
<evidence type="ECO:0000313" key="2">
    <source>
        <dbReference type="Proteomes" id="UP000002640"/>
    </source>
</evidence>
<reference evidence="1 2" key="1">
    <citation type="journal article" date="2006" name="Science">
        <title>Phytophthora genome sequences uncover evolutionary origins and mechanisms of pathogenesis.</title>
        <authorList>
            <person name="Tyler B.M."/>
            <person name="Tripathy S."/>
            <person name="Zhang X."/>
            <person name="Dehal P."/>
            <person name="Jiang R.H."/>
            <person name="Aerts A."/>
            <person name="Arredondo F.D."/>
            <person name="Baxter L."/>
            <person name="Bensasson D."/>
            <person name="Beynon J.L."/>
            <person name="Chapman J."/>
            <person name="Damasceno C.M."/>
            <person name="Dorrance A.E."/>
            <person name="Dou D."/>
            <person name="Dickerman A.W."/>
            <person name="Dubchak I.L."/>
            <person name="Garbelotto M."/>
            <person name="Gijzen M."/>
            <person name="Gordon S.G."/>
            <person name="Govers F."/>
            <person name="Grunwald N.J."/>
            <person name="Huang W."/>
            <person name="Ivors K.L."/>
            <person name="Jones R.W."/>
            <person name="Kamoun S."/>
            <person name="Krampis K."/>
            <person name="Lamour K.H."/>
            <person name="Lee M.K."/>
            <person name="McDonald W.H."/>
            <person name="Medina M."/>
            <person name="Meijer H.J."/>
            <person name="Nordberg E.K."/>
            <person name="Maclean D.J."/>
            <person name="Ospina-Giraldo M.D."/>
            <person name="Morris P.F."/>
            <person name="Phuntumart V."/>
            <person name="Putnam N.H."/>
            <person name="Rash S."/>
            <person name="Rose J.K."/>
            <person name="Sakihama Y."/>
            <person name="Salamov A.A."/>
            <person name="Savidor A."/>
            <person name="Scheuring C.F."/>
            <person name="Smith B.M."/>
            <person name="Sobral B.W."/>
            <person name="Terry A."/>
            <person name="Torto-Alalibo T.A."/>
            <person name="Win J."/>
            <person name="Xu Z."/>
            <person name="Zhang H."/>
            <person name="Grigoriev I.V."/>
            <person name="Rokhsar D.S."/>
            <person name="Boore J.L."/>
        </authorList>
    </citation>
    <scope>NUCLEOTIDE SEQUENCE [LARGE SCALE GENOMIC DNA]</scope>
    <source>
        <strain evidence="1 2">P6497</strain>
    </source>
</reference>
<dbReference type="EMBL" id="JH159153">
    <property type="protein sequence ID" value="EGZ21952.1"/>
    <property type="molecule type" value="Genomic_DNA"/>
</dbReference>
<dbReference type="AlphaFoldDB" id="G4Z9F1"/>
<gene>
    <name evidence="1" type="ORF">PHYSODRAFT_299492</name>
</gene>
<accession>G4Z9F1</accession>
<organism evidence="1 2">
    <name type="scientific">Phytophthora sojae (strain P6497)</name>
    <name type="common">Soybean stem and root rot agent</name>
    <name type="synonym">Phytophthora megasperma f. sp. glycines</name>
    <dbReference type="NCBI Taxonomy" id="1094619"/>
    <lineage>
        <taxon>Eukaryota</taxon>
        <taxon>Sar</taxon>
        <taxon>Stramenopiles</taxon>
        <taxon>Oomycota</taxon>
        <taxon>Peronosporomycetes</taxon>
        <taxon>Peronosporales</taxon>
        <taxon>Peronosporaceae</taxon>
        <taxon>Phytophthora</taxon>
    </lineage>
</organism>
<name>G4Z9F1_PHYSP</name>
<dbReference type="GeneID" id="20641750"/>
<protein>
    <submittedName>
        <fullName evidence="1">Uncharacterized protein</fullName>
    </submittedName>
</protein>
<dbReference type="InParanoid" id="G4Z9F1"/>
<keyword evidence="2" id="KW-1185">Reference proteome</keyword>
<sequence>MHVDQPFTTPINPCSSKPQSHSEFLLQAAWDNNASVLDENGKPLRREDYAKLKLCRLSEVIVFGSKESYAVSEHSVLIRLPSATAKRSARHKQNVLRWCVNILGSVPWNLWGIKKKLLKPIALPTLRHQLQWGIQDEGDRPTMAATHFQTEYMTVLHLARDENGITWRITWADRDFRESDDFMSLRHGNAS</sequence>
<evidence type="ECO:0000313" key="1">
    <source>
        <dbReference type="EMBL" id="EGZ21952.1"/>
    </source>
</evidence>